<dbReference type="PANTHER" id="PTHR12400">
    <property type="entry name" value="INOSITOL POLYPHOSPHATE KINASE"/>
    <property type="match status" value="1"/>
</dbReference>
<sequence length="372" mass="40517">MMREPKLPTQVRHTPLIKEASRLHLAATFTIPTATPHTMTEPGTRALESQVGGHDGVLSTEDGSLIIKPSLARELDFYQKLQRDVSLGALLPYTPKFLGTLQLEGSVDETQTENLVPNILDIKLGTVLYDETASPEKIQRMIETARKTTSFETGIRLTGFQVYDNVTGVAVHTSKAYGRSIKPSQLSEGISMFFPCGDSVGLPLDILVPILNGIRDEIADIRQVYASLEMRMAGASLLVVYEGDRERAAAALKKYEECDDAEDDEEEEEDDNDDSATKIGPPFVVKLIDFAHTSFVPGQGPDEGVLLGMDNVVKLLDGRLKELNDKVSGAATVDTRNASAGTSVWRYPSPRALNAAEALSGFFVAFKRTGSV</sequence>
<reference evidence="6 7" key="1">
    <citation type="journal article" date="2020" name="ISME J.">
        <title>Uncovering the hidden diversity of litter-decomposition mechanisms in mushroom-forming fungi.</title>
        <authorList>
            <person name="Floudas D."/>
            <person name="Bentzer J."/>
            <person name="Ahren D."/>
            <person name="Johansson T."/>
            <person name="Persson P."/>
            <person name="Tunlid A."/>
        </authorList>
    </citation>
    <scope>NUCLEOTIDE SEQUENCE [LARGE SCALE GENOMIC DNA]</scope>
    <source>
        <strain evidence="6 7">CBS 101986</strain>
    </source>
</reference>
<evidence type="ECO:0000256" key="2">
    <source>
        <dbReference type="ARBA" id="ARBA00022679"/>
    </source>
</evidence>
<comment type="similarity">
    <text evidence="1 4">Belongs to the inositol phosphokinase (IPK) family.</text>
</comment>
<dbReference type="InterPro" id="IPR038286">
    <property type="entry name" value="IPK_sf"/>
</dbReference>
<accession>A0A8H5EZD7</accession>
<evidence type="ECO:0000256" key="3">
    <source>
        <dbReference type="ARBA" id="ARBA00022777"/>
    </source>
</evidence>
<comment type="caution">
    <text evidence="6">The sequence shown here is derived from an EMBL/GenBank/DDBJ whole genome shotgun (WGS) entry which is preliminary data.</text>
</comment>
<feature type="compositionally biased region" description="Acidic residues" evidence="5">
    <location>
        <begin position="257"/>
        <end position="274"/>
    </location>
</feature>
<dbReference type="GO" id="GO:0005634">
    <property type="term" value="C:nucleus"/>
    <property type="evidence" value="ECO:0007669"/>
    <property type="project" value="TreeGrafter"/>
</dbReference>
<evidence type="ECO:0000256" key="5">
    <source>
        <dbReference type="SAM" id="MobiDB-lite"/>
    </source>
</evidence>
<evidence type="ECO:0000256" key="4">
    <source>
        <dbReference type="RuleBase" id="RU363090"/>
    </source>
</evidence>
<proteinExistence type="inferred from homology"/>
<dbReference type="EMBL" id="JAACJJ010000031">
    <property type="protein sequence ID" value="KAF5317936.1"/>
    <property type="molecule type" value="Genomic_DNA"/>
</dbReference>
<dbReference type="InterPro" id="IPR005522">
    <property type="entry name" value="IPK"/>
</dbReference>
<dbReference type="GO" id="GO:0000824">
    <property type="term" value="F:inositol-1,4,5,6-tetrakisphosphate 3-kinase activity"/>
    <property type="evidence" value="ECO:0007669"/>
    <property type="project" value="TreeGrafter"/>
</dbReference>
<dbReference type="GO" id="GO:0005737">
    <property type="term" value="C:cytoplasm"/>
    <property type="evidence" value="ECO:0007669"/>
    <property type="project" value="TreeGrafter"/>
</dbReference>
<dbReference type="PANTHER" id="PTHR12400:SF108">
    <property type="entry name" value="KINASE"/>
    <property type="match status" value="1"/>
</dbReference>
<gene>
    <name evidence="6" type="ORF">D9619_012175</name>
</gene>
<dbReference type="EC" id="2.7.-.-" evidence="4"/>
<organism evidence="6 7">
    <name type="scientific">Psilocybe cf. subviscida</name>
    <dbReference type="NCBI Taxonomy" id="2480587"/>
    <lineage>
        <taxon>Eukaryota</taxon>
        <taxon>Fungi</taxon>
        <taxon>Dikarya</taxon>
        <taxon>Basidiomycota</taxon>
        <taxon>Agaricomycotina</taxon>
        <taxon>Agaricomycetes</taxon>
        <taxon>Agaricomycetidae</taxon>
        <taxon>Agaricales</taxon>
        <taxon>Agaricineae</taxon>
        <taxon>Strophariaceae</taxon>
        <taxon>Psilocybe</taxon>
    </lineage>
</organism>
<dbReference type="SUPFAM" id="SSF56104">
    <property type="entry name" value="SAICAR synthase-like"/>
    <property type="match status" value="1"/>
</dbReference>
<evidence type="ECO:0000313" key="7">
    <source>
        <dbReference type="Proteomes" id="UP000567179"/>
    </source>
</evidence>
<dbReference type="GO" id="GO:0046854">
    <property type="term" value="P:phosphatidylinositol phosphate biosynthetic process"/>
    <property type="evidence" value="ECO:0007669"/>
    <property type="project" value="TreeGrafter"/>
</dbReference>
<keyword evidence="2 4" id="KW-0808">Transferase</keyword>
<dbReference type="AlphaFoldDB" id="A0A8H5EZD7"/>
<dbReference type="Pfam" id="PF03770">
    <property type="entry name" value="IPK"/>
    <property type="match status" value="1"/>
</dbReference>
<dbReference type="GO" id="GO:0008440">
    <property type="term" value="F:inositol-1,4,5-trisphosphate 3-kinase activity"/>
    <property type="evidence" value="ECO:0007669"/>
    <property type="project" value="TreeGrafter"/>
</dbReference>
<dbReference type="OrthoDB" id="338650at2759"/>
<keyword evidence="3 4" id="KW-0418">Kinase</keyword>
<evidence type="ECO:0000256" key="1">
    <source>
        <dbReference type="ARBA" id="ARBA00007374"/>
    </source>
</evidence>
<dbReference type="Proteomes" id="UP000567179">
    <property type="component" value="Unassembled WGS sequence"/>
</dbReference>
<dbReference type="GO" id="GO:0032958">
    <property type="term" value="P:inositol phosphate biosynthetic process"/>
    <property type="evidence" value="ECO:0007669"/>
    <property type="project" value="InterPro"/>
</dbReference>
<feature type="region of interest" description="Disordered" evidence="5">
    <location>
        <begin position="255"/>
        <end position="278"/>
    </location>
</feature>
<protein>
    <recommendedName>
        <fullName evidence="4">Kinase</fullName>
        <ecNumber evidence="4">2.7.-.-</ecNumber>
    </recommendedName>
</protein>
<keyword evidence="7" id="KW-1185">Reference proteome</keyword>
<dbReference type="Gene3D" id="3.30.470.160">
    <property type="entry name" value="Inositol polyphosphate kinase"/>
    <property type="match status" value="1"/>
</dbReference>
<name>A0A8H5EZD7_9AGAR</name>
<evidence type="ECO:0000313" key="6">
    <source>
        <dbReference type="EMBL" id="KAF5317936.1"/>
    </source>
</evidence>